<evidence type="ECO:0000313" key="2">
    <source>
        <dbReference type="Proteomes" id="UP001056120"/>
    </source>
</evidence>
<dbReference type="EMBL" id="CM042041">
    <property type="protein sequence ID" value="KAI3711540.1"/>
    <property type="molecule type" value="Genomic_DNA"/>
</dbReference>
<comment type="caution">
    <text evidence="1">The sequence shown here is derived from an EMBL/GenBank/DDBJ whole genome shotgun (WGS) entry which is preliminary data.</text>
</comment>
<dbReference type="Proteomes" id="UP001056120">
    <property type="component" value="Linkage Group LG24"/>
</dbReference>
<name>A0ACB9API4_9ASTR</name>
<proteinExistence type="predicted"/>
<protein>
    <submittedName>
        <fullName evidence="1">Uncharacterized protein</fullName>
    </submittedName>
</protein>
<evidence type="ECO:0000313" key="1">
    <source>
        <dbReference type="EMBL" id="KAI3711540.1"/>
    </source>
</evidence>
<gene>
    <name evidence="1" type="ORF">L1987_70079</name>
</gene>
<sequence>MNRPMAVEMNRPVVVVAADPDDAGTDVDGRPSLVHSYGALTLGNNALPPAVPQNVEISGTSVPKKAKDKVGDGGDGTKNQEGVAGPSGRSTPPIRDDNNLVMWLRAEVVMC</sequence>
<reference evidence="2" key="1">
    <citation type="journal article" date="2022" name="Mol. Ecol. Resour.">
        <title>The genomes of chicory, endive, great burdock and yacon provide insights into Asteraceae palaeo-polyploidization history and plant inulin production.</title>
        <authorList>
            <person name="Fan W."/>
            <person name="Wang S."/>
            <person name="Wang H."/>
            <person name="Wang A."/>
            <person name="Jiang F."/>
            <person name="Liu H."/>
            <person name="Zhao H."/>
            <person name="Xu D."/>
            <person name="Zhang Y."/>
        </authorList>
    </citation>
    <scope>NUCLEOTIDE SEQUENCE [LARGE SCALE GENOMIC DNA]</scope>
    <source>
        <strain evidence="2">cv. Yunnan</strain>
    </source>
</reference>
<accession>A0ACB9API4</accession>
<keyword evidence="2" id="KW-1185">Reference proteome</keyword>
<organism evidence="1 2">
    <name type="scientific">Smallanthus sonchifolius</name>
    <dbReference type="NCBI Taxonomy" id="185202"/>
    <lineage>
        <taxon>Eukaryota</taxon>
        <taxon>Viridiplantae</taxon>
        <taxon>Streptophyta</taxon>
        <taxon>Embryophyta</taxon>
        <taxon>Tracheophyta</taxon>
        <taxon>Spermatophyta</taxon>
        <taxon>Magnoliopsida</taxon>
        <taxon>eudicotyledons</taxon>
        <taxon>Gunneridae</taxon>
        <taxon>Pentapetalae</taxon>
        <taxon>asterids</taxon>
        <taxon>campanulids</taxon>
        <taxon>Asterales</taxon>
        <taxon>Asteraceae</taxon>
        <taxon>Asteroideae</taxon>
        <taxon>Heliantheae alliance</taxon>
        <taxon>Millerieae</taxon>
        <taxon>Smallanthus</taxon>
    </lineage>
</organism>
<reference evidence="1 2" key="2">
    <citation type="journal article" date="2022" name="Mol. Ecol. Resour.">
        <title>The genomes of chicory, endive, great burdock and yacon provide insights into Asteraceae paleo-polyploidization history and plant inulin production.</title>
        <authorList>
            <person name="Fan W."/>
            <person name="Wang S."/>
            <person name="Wang H."/>
            <person name="Wang A."/>
            <person name="Jiang F."/>
            <person name="Liu H."/>
            <person name="Zhao H."/>
            <person name="Xu D."/>
            <person name="Zhang Y."/>
        </authorList>
    </citation>
    <scope>NUCLEOTIDE SEQUENCE [LARGE SCALE GENOMIC DNA]</scope>
    <source>
        <strain evidence="2">cv. Yunnan</strain>
        <tissue evidence="1">Leaves</tissue>
    </source>
</reference>